<dbReference type="EMBL" id="CP051678">
    <property type="protein sequence ID" value="QJD81636.1"/>
    <property type="molecule type" value="Genomic_DNA"/>
</dbReference>
<reference evidence="1 2" key="1">
    <citation type="submission" date="2020-04" db="EMBL/GenBank/DDBJ databases">
        <title>Genome sequencing of novel species.</title>
        <authorList>
            <person name="Heo J."/>
            <person name="Kim S.-J."/>
            <person name="Kim J.-S."/>
            <person name="Hong S.-B."/>
            <person name="Kwon S.-W."/>
        </authorList>
    </citation>
    <scope>NUCLEOTIDE SEQUENCE [LARGE SCALE GENOMIC DNA]</scope>
    <source>
        <strain evidence="1 2">CJU-R4</strain>
        <plasmid evidence="1 2">unnamed1</plasmid>
    </source>
</reference>
<accession>A0A7L5DT86</accession>
<sequence>MSKKPKLRPLLSEELLEFLANALDHLKMLPLFLDLGYEPRQFIADYALDKGSDQLILPITKAFLFKGHYSKIAFDAYIGRYFAIIACPNPEHNYGRALKQLKNLDADLYAISEKFAQNWKVLNPAEAGHEQEGRILIAYPFVEELNEWVTNKTFY</sequence>
<name>A0A7L5DT86_9BACT</name>
<dbReference type="RefSeq" id="WP_169553654.1">
    <property type="nucleotide sequence ID" value="NZ_CP051678.1"/>
</dbReference>
<geneLocation type="plasmid" evidence="1 2">
    <name>unnamed1</name>
</geneLocation>
<evidence type="ECO:0000313" key="2">
    <source>
        <dbReference type="Proteomes" id="UP000501128"/>
    </source>
</evidence>
<keyword evidence="2" id="KW-1185">Reference proteome</keyword>
<proteinExistence type="predicted"/>
<dbReference type="AlphaFoldDB" id="A0A7L5DT86"/>
<dbReference type="KEGG" id="srho:HH216_25160"/>
<organism evidence="1 2">
    <name type="scientific">Spirosoma rhododendri</name>
    <dbReference type="NCBI Taxonomy" id="2728024"/>
    <lineage>
        <taxon>Bacteria</taxon>
        <taxon>Pseudomonadati</taxon>
        <taxon>Bacteroidota</taxon>
        <taxon>Cytophagia</taxon>
        <taxon>Cytophagales</taxon>
        <taxon>Cytophagaceae</taxon>
        <taxon>Spirosoma</taxon>
    </lineage>
</organism>
<protein>
    <submittedName>
        <fullName evidence="1">Uncharacterized protein</fullName>
    </submittedName>
</protein>
<gene>
    <name evidence="1" type="ORF">HH216_25160</name>
</gene>
<evidence type="ECO:0000313" key="1">
    <source>
        <dbReference type="EMBL" id="QJD81636.1"/>
    </source>
</evidence>
<dbReference type="Proteomes" id="UP000501128">
    <property type="component" value="Plasmid unnamed1"/>
</dbReference>
<keyword evidence="1" id="KW-0614">Plasmid</keyword>